<dbReference type="AlphaFoldDB" id="A0A0K0FNQ1"/>
<evidence type="ECO:0000313" key="2">
    <source>
        <dbReference type="WBParaSite" id="SVE_1063100.1"/>
    </source>
</evidence>
<sequence length="286" mass="33724">MKVRQFKFEKDYSNISKSERKMKQYPVYPQYGSYRRMPMLPVYNSNVKIDAYNPKESFTLFYERFKSMVLLNGVPSNLKLPMLKLHLKGRVANDVQTQREINNDYVRLVDYLKHNYTGEECIAAARHKLLSLRISRSVDLINVGNEISRLIDMHYFEESHEGRLKRKKQRLTEMLPVGIIRSLIKHDRLLCEPFDHTILVTKDYWYDLNAGTCNFCSKKGHKEIYCREKKKKKKLLLKEINLVDKDGKHSDVKETNATDMMKGEVNLVKPNINKLLIIQVKIYDGE</sequence>
<dbReference type="WBParaSite" id="SVE_1063100.1">
    <property type="protein sequence ID" value="SVE_1063100.1"/>
    <property type="gene ID" value="SVE_1063100"/>
</dbReference>
<proteinExistence type="predicted"/>
<evidence type="ECO:0000313" key="1">
    <source>
        <dbReference type="Proteomes" id="UP000035680"/>
    </source>
</evidence>
<accession>A0A0K0FNQ1</accession>
<name>A0A0K0FNQ1_STRVS</name>
<organism evidence="1 2">
    <name type="scientific">Strongyloides venezuelensis</name>
    <name type="common">Threadworm</name>
    <dbReference type="NCBI Taxonomy" id="75913"/>
    <lineage>
        <taxon>Eukaryota</taxon>
        <taxon>Metazoa</taxon>
        <taxon>Ecdysozoa</taxon>
        <taxon>Nematoda</taxon>
        <taxon>Chromadorea</taxon>
        <taxon>Rhabditida</taxon>
        <taxon>Tylenchina</taxon>
        <taxon>Panagrolaimomorpha</taxon>
        <taxon>Strongyloidoidea</taxon>
        <taxon>Strongyloididae</taxon>
        <taxon>Strongyloides</taxon>
    </lineage>
</organism>
<keyword evidence="1" id="KW-1185">Reference proteome</keyword>
<protein>
    <submittedName>
        <fullName evidence="2">PRE_C2HC domain-containing protein</fullName>
    </submittedName>
</protein>
<reference evidence="1" key="1">
    <citation type="submission" date="2014-07" db="EMBL/GenBank/DDBJ databases">
        <authorList>
            <person name="Martin A.A"/>
            <person name="De Silva N."/>
        </authorList>
    </citation>
    <scope>NUCLEOTIDE SEQUENCE</scope>
</reference>
<dbReference type="Proteomes" id="UP000035680">
    <property type="component" value="Unassembled WGS sequence"/>
</dbReference>
<reference evidence="2" key="2">
    <citation type="submission" date="2015-08" db="UniProtKB">
        <authorList>
            <consortium name="WormBaseParasite"/>
        </authorList>
    </citation>
    <scope>IDENTIFICATION</scope>
</reference>